<name>A0A8S9R5G2_BRACR</name>
<protein>
    <submittedName>
        <fullName evidence="1">Uncharacterized protein</fullName>
    </submittedName>
</protein>
<comment type="caution">
    <text evidence="1">The sequence shown here is derived from an EMBL/GenBank/DDBJ whole genome shotgun (WGS) entry which is preliminary data.</text>
</comment>
<dbReference type="Proteomes" id="UP000712600">
    <property type="component" value="Unassembled WGS sequence"/>
</dbReference>
<organism evidence="1 2">
    <name type="scientific">Brassica cretica</name>
    <name type="common">Mustard</name>
    <dbReference type="NCBI Taxonomy" id="69181"/>
    <lineage>
        <taxon>Eukaryota</taxon>
        <taxon>Viridiplantae</taxon>
        <taxon>Streptophyta</taxon>
        <taxon>Embryophyta</taxon>
        <taxon>Tracheophyta</taxon>
        <taxon>Spermatophyta</taxon>
        <taxon>Magnoliopsida</taxon>
        <taxon>eudicotyledons</taxon>
        <taxon>Gunneridae</taxon>
        <taxon>Pentapetalae</taxon>
        <taxon>rosids</taxon>
        <taxon>malvids</taxon>
        <taxon>Brassicales</taxon>
        <taxon>Brassicaceae</taxon>
        <taxon>Brassiceae</taxon>
        <taxon>Brassica</taxon>
    </lineage>
</organism>
<evidence type="ECO:0000313" key="1">
    <source>
        <dbReference type="EMBL" id="KAF3558739.1"/>
    </source>
</evidence>
<sequence>MLGDDFGAPRASLTELLSKYSPSSFPFYFRLGLCCWVFVKDVLGSHFVERHIVLSHVDRDKCPDIADHLRYAGSGCNIDTPKI</sequence>
<accession>A0A8S9R5G2</accession>
<reference evidence="1" key="1">
    <citation type="submission" date="2019-12" db="EMBL/GenBank/DDBJ databases">
        <title>Genome sequencing and annotation of Brassica cretica.</title>
        <authorList>
            <person name="Studholme D.J."/>
            <person name="Sarris P."/>
        </authorList>
    </citation>
    <scope>NUCLEOTIDE SEQUENCE</scope>
    <source>
        <strain evidence="1">PFS-109/04</strain>
        <tissue evidence="1">Leaf</tissue>
    </source>
</reference>
<gene>
    <name evidence="1" type="ORF">F2Q69_00012829</name>
</gene>
<evidence type="ECO:0000313" key="2">
    <source>
        <dbReference type="Proteomes" id="UP000712600"/>
    </source>
</evidence>
<dbReference type="AlphaFoldDB" id="A0A8S9R5G2"/>
<proteinExistence type="predicted"/>
<dbReference type="EMBL" id="QGKX02000996">
    <property type="protein sequence ID" value="KAF3558739.1"/>
    <property type="molecule type" value="Genomic_DNA"/>
</dbReference>